<dbReference type="PROSITE" id="PS00086">
    <property type="entry name" value="CYTOCHROME_P450"/>
    <property type="match status" value="1"/>
</dbReference>
<evidence type="ECO:0000256" key="1">
    <source>
        <dbReference type="ARBA" id="ARBA00010617"/>
    </source>
</evidence>
<reference evidence="7 8" key="1">
    <citation type="submission" date="2017-11" db="EMBL/GenBank/DDBJ databases">
        <title>De novo assembly and phasing of dikaryotic genomes from two isolates of Puccinia coronata f. sp. avenae, the causal agent of oat crown rust.</title>
        <authorList>
            <person name="Miller M.E."/>
            <person name="Zhang Y."/>
            <person name="Omidvar V."/>
            <person name="Sperschneider J."/>
            <person name="Schwessinger B."/>
            <person name="Raley C."/>
            <person name="Palmer J.M."/>
            <person name="Garnica D."/>
            <person name="Upadhyaya N."/>
            <person name="Rathjen J."/>
            <person name="Taylor J.M."/>
            <person name="Park R.F."/>
            <person name="Dodds P.N."/>
            <person name="Hirsch C.D."/>
            <person name="Kianian S.F."/>
            <person name="Figueroa M."/>
        </authorList>
    </citation>
    <scope>NUCLEOTIDE SEQUENCE [LARGE SCALE GENOMIC DNA]</scope>
    <source>
        <strain evidence="7">12NC29</strain>
    </source>
</reference>
<dbReference type="PRINTS" id="PR00463">
    <property type="entry name" value="EP450I"/>
</dbReference>
<evidence type="ECO:0000256" key="3">
    <source>
        <dbReference type="ARBA" id="ARBA00023002"/>
    </source>
</evidence>
<feature type="binding site" description="axial binding residue" evidence="5">
    <location>
        <position position="525"/>
    </location>
    <ligand>
        <name>heme</name>
        <dbReference type="ChEBI" id="CHEBI:30413"/>
    </ligand>
    <ligandPart>
        <name>Fe</name>
        <dbReference type="ChEBI" id="CHEBI:18248"/>
    </ligandPart>
</feature>
<dbReference type="Pfam" id="PF00067">
    <property type="entry name" value="p450"/>
    <property type="match status" value="1"/>
</dbReference>
<dbReference type="GO" id="GO:0005506">
    <property type="term" value="F:iron ion binding"/>
    <property type="evidence" value="ECO:0007669"/>
    <property type="project" value="InterPro"/>
</dbReference>
<evidence type="ECO:0000256" key="4">
    <source>
        <dbReference type="ARBA" id="ARBA00023004"/>
    </source>
</evidence>
<dbReference type="OrthoDB" id="1470350at2759"/>
<gene>
    <name evidence="7" type="ORF">PCANC_15058</name>
</gene>
<protein>
    <recommendedName>
        <fullName evidence="9">Cytochrome P450</fullName>
    </recommendedName>
</protein>
<dbReference type="PANTHER" id="PTHR24296">
    <property type="entry name" value="CYTOCHROME P450"/>
    <property type="match status" value="1"/>
</dbReference>
<dbReference type="InterPro" id="IPR001128">
    <property type="entry name" value="Cyt_P450"/>
</dbReference>
<keyword evidence="8" id="KW-1185">Reference proteome</keyword>
<dbReference type="AlphaFoldDB" id="A0A2N5UAH4"/>
<dbReference type="GO" id="GO:0020037">
    <property type="term" value="F:heme binding"/>
    <property type="evidence" value="ECO:0007669"/>
    <property type="project" value="InterPro"/>
</dbReference>
<dbReference type="STRING" id="200324.A0A2N5UAH4"/>
<comment type="cofactor">
    <cofactor evidence="5">
        <name>heme</name>
        <dbReference type="ChEBI" id="CHEBI:30413"/>
    </cofactor>
</comment>
<dbReference type="Gene3D" id="1.10.630.10">
    <property type="entry name" value="Cytochrome P450"/>
    <property type="match status" value="1"/>
</dbReference>
<keyword evidence="4 5" id="KW-0408">Iron</keyword>
<keyword evidence="2 5" id="KW-0479">Metal-binding</keyword>
<dbReference type="GO" id="GO:0016705">
    <property type="term" value="F:oxidoreductase activity, acting on paired donors, with incorporation or reduction of molecular oxygen"/>
    <property type="evidence" value="ECO:0007669"/>
    <property type="project" value="InterPro"/>
</dbReference>
<proteinExistence type="inferred from homology"/>
<name>A0A2N5UAH4_9BASI</name>
<evidence type="ECO:0008006" key="9">
    <source>
        <dbReference type="Google" id="ProtNLM"/>
    </source>
</evidence>
<evidence type="ECO:0000313" key="7">
    <source>
        <dbReference type="EMBL" id="PLW34735.1"/>
    </source>
</evidence>
<evidence type="ECO:0000256" key="5">
    <source>
        <dbReference type="PIRSR" id="PIRSR602401-1"/>
    </source>
</evidence>
<evidence type="ECO:0000256" key="6">
    <source>
        <dbReference type="RuleBase" id="RU000461"/>
    </source>
</evidence>
<dbReference type="GO" id="GO:0004497">
    <property type="term" value="F:monooxygenase activity"/>
    <property type="evidence" value="ECO:0007669"/>
    <property type="project" value="UniProtKB-KW"/>
</dbReference>
<keyword evidence="3 6" id="KW-0560">Oxidoreductase</keyword>
<dbReference type="EMBL" id="PGCJ01000271">
    <property type="protein sequence ID" value="PLW34735.1"/>
    <property type="molecule type" value="Genomic_DNA"/>
</dbReference>
<dbReference type="SUPFAM" id="SSF48264">
    <property type="entry name" value="Cytochrome P450"/>
    <property type="match status" value="1"/>
</dbReference>
<organism evidence="7 8">
    <name type="scientific">Puccinia coronata f. sp. avenae</name>
    <dbReference type="NCBI Taxonomy" id="200324"/>
    <lineage>
        <taxon>Eukaryota</taxon>
        <taxon>Fungi</taxon>
        <taxon>Dikarya</taxon>
        <taxon>Basidiomycota</taxon>
        <taxon>Pucciniomycotina</taxon>
        <taxon>Pucciniomycetes</taxon>
        <taxon>Pucciniales</taxon>
        <taxon>Pucciniaceae</taxon>
        <taxon>Puccinia</taxon>
    </lineage>
</organism>
<evidence type="ECO:0000256" key="2">
    <source>
        <dbReference type="ARBA" id="ARBA00022723"/>
    </source>
</evidence>
<sequence length="599" mass="67594">MHGLWLGYSSFWTLMISDYLRSSESVVRPKTLTAAVTVHQKLPPQGTTNSQNEVDSRKIMIATLIALGVAYLLIKYRNRAIGTTKRNDPPFCEAPGWPIVGGLPTIIKHRNRLLEDFTIKGFRLGPGFSVTLPGMRIIDISKPEWIEYIQKTNFDNYVKGHLLQPMWDMFGKGIFVADGATWKRARQATSTIFTVKTFKTIIEPSTSKSMDGLMEELKSSAENNHSLDFCDLFLRFTLDSFVHMTFAKDLNILGTHNGSDQYTPDSAESGGLSHSAAPFVKAFNFTQDQSDFRMAVRVGWKLIESMNTSMGKQMNESLRIIDDFAYSLIDERSASLPDPKGLKEKESTPPDLLTLFIETRDDRGGGLDRFELRDTAMNLIFAGRDTTAQTLSWAFFHLLMNKHLVSKLREEAIAVLNEEPGNCVTYANHKSFVWSNAVIFETLRLHPSVPKNGKVALSSDRIPGGPTIQAGDVVRWSDWQMGRDPFIWGPDCGEFKPERWIDEAGRMKQFGQFKFHAFNGGPRLCLGMNLAMFEAVKVTVEVLTSFELEFADGWLEAVPKSERISSRYPTPAYKTSLTLHMQHPMMISVKHYHNSSKET</sequence>
<dbReference type="InterPro" id="IPR017972">
    <property type="entry name" value="Cyt_P450_CS"/>
</dbReference>
<comment type="similarity">
    <text evidence="1 6">Belongs to the cytochrome P450 family.</text>
</comment>
<dbReference type="GO" id="GO:0006629">
    <property type="term" value="P:lipid metabolic process"/>
    <property type="evidence" value="ECO:0007669"/>
    <property type="project" value="UniProtKB-ARBA"/>
</dbReference>
<accession>A0A2N5UAH4</accession>
<dbReference type="InterPro" id="IPR002401">
    <property type="entry name" value="Cyt_P450_E_grp-I"/>
</dbReference>
<keyword evidence="5 6" id="KW-0349">Heme</keyword>
<evidence type="ECO:0000313" key="8">
    <source>
        <dbReference type="Proteomes" id="UP000235388"/>
    </source>
</evidence>
<keyword evidence="6" id="KW-0503">Monooxygenase</keyword>
<dbReference type="Proteomes" id="UP000235388">
    <property type="component" value="Unassembled WGS sequence"/>
</dbReference>
<dbReference type="PRINTS" id="PR00385">
    <property type="entry name" value="P450"/>
</dbReference>
<comment type="caution">
    <text evidence="7">The sequence shown here is derived from an EMBL/GenBank/DDBJ whole genome shotgun (WGS) entry which is preliminary data.</text>
</comment>
<dbReference type="InterPro" id="IPR036396">
    <property type="entry name" value="Cyt_P450_sf"/>
</dbReference>